<organism evidence="1 2">
    <name type="scientific">Luteolibacter luteus</name>
    <dbReference type="NCBI Taxonomy" id="2728835"/>
    <lineage>
        <taxon>Bacteria</taxon>
        <taxon>Pseudomonadati</taxon>
        <taxon>Verrucomicrobiota</taxon>
        <taxon>Verrucomicrobiia</taxon>
        <taxon>Verrucomicrobiales</taxon>
        <taxon>Verrucomicrobiaceae</taxon>
        <taxon>Luteolibacter</taxon>
    </lineage>
</organism>
<protein>
    <submittedName>
        <fullName evidence="1">DUF3224 domain-containing protein</fullName>
    </submittedName>
</protein>
<evidence type="ECO:0000313" key="2">
    <source>
        <dbReference type="Proteomes" id="UP000501812"/>
    </source>
</evidence>
<dbReference type="SUPFAM" id="SSF159238">
    <property type="entry name" value="SO1590-like"/>
    <property type="match status" value="1"/>
</dbReference>
<dbReference type="EMBL" id="CP051774">
    <property type="protein sequence ID" value="QJE97366.1"/>
    <property type="molecule type" value="Genomic_DNA"/>
</dbReference>
<name>A0A858RJC6_9BACT</name>
<reference evidence="1 2" key="1">
    <citation type="submission" date="2020-04" db="EMBL/GenBank/DDBJ databases">
        <title>Luteolibacter sp. G-1-1-1 isolated from soil.</title>
        <authorList>
            <person name="Dahal R.H."/>
        </authorList>
    </citation>
    <scope>NUCLEOTIDE SEQUENCE [LARGE SCALE GENOMIC DNA]</scope>
    <source>
        <strain evidence="1 2">G-1-1-1</strain>
    </source>
</reference>
<dbReference type="RefSeq" id="WP_169455766.1">
    <property type="nucleotide sequence ID" value="NZ_CP051774.1"/>
</dbReference>
<accession>A0A858RJC6</accession>
<dbReference type="InterPro" id="IPR023159">
    <property type="entry name" value="SO1590-like_sf"/>
</dbReference>
<sequence length="151" mass="16086">MSSFANATFKIESWDEQPIHEGDGLPKLARVTARLTYKGDIEGEGIVEYLMAYHEGGATTFIGLERIQGGIAGYTGSFVLQHSGTHQDGSAKSSFSVVPGSGTGRLASLSGHGEYAASDCEAPLTMHYDIDGVDEHRDTVLTTPPLVRNTP</sequence>
<dbReference type="Gene3D" id="2.40.350.10">
    <property type="entry name" value="SO1590-like"/>
    <property type="match status" value="1"/>
</dbReference>
<dbReference type="InterPro" id="IPR021607">
    <property type="entry name" value="DUF3224"/>
</dbReference>
<gene>
    <name evidence="1" type="ORF">HHL09_16755</name>
</gene>
<keyword evidence="2" id="KW-1185">Reference proteome</keyword>
<dbReference type="KEGG" id="luo:HHL09_16755"/>
<proteinExistence type="predicted"/>
<evidence type="ECO:0000313" key="1">
    <source>
        <dbReference type="EMBL" id="QJE97366.1"/>
    </source>
</evidence>
<dbReference type="Proteomes" id="UP000501812">
    <property type="component" value="Chromosome"/>
</dbReference>
<dbReference type="AlphaFoldDB" id="A0A858RJC6"/>
<dbReference type="Pfam" id="PF11528">
    <property type="entry name" value="DUF3224"/>
    <property type="match status" value="1"/>
</dbReference>